<dbReference type="InterPro" id="IPR008733">
    <property type="entry name" value="PEX11"/>
</dbReference>
<dbReference type="GO" id="GO:0005778">
    <property type="term" value="C:peroxisomal membrane"/>
    <property type="evidence" value="ECO:0007669"/>
    <property type="project" value="UniProtKB-SubCell"/>
</dbReference>
<dbReference type="GO" id="GO:0016559">
    <property type="term" value="P:peroxisome fission"/>
    <property type="evidence" value="ECO:0007669"/>
    <property type="project" value="InterPro"/>
</dbReference>
<gene>
    <name evidence="8" type="ORF">CB5_LOCUS27656</name>
</gene>
<proteinExistence type="inferred from homology"/>
<dbReference type="GO" id="GO:0042802">
    <property type="term" value="F:identical protein binding"/>
    <property type="evidence" value="ECO:0007669"/>
    <property type="project" value="UniProtKB-ARBA"/>
</dbReference>
<comment type="function">
    <text evidence="1">Involved in peroxisomal proliferation.</text>
</comment>
<keyword evidence="5" id="KW-0472">Membrane</keyword>
<reference evidence="8" key="1">
    <citation type="submission" date="2020-07" db="EMBL/GenBank/DDBJ databases">
        <authorList>
            <person name="Lin J."/>
        </authorList>
    </citation>
    <scope>NUCLEOTIDE SEQUENCE</scope>
</reference>
<dbReference type="PANTHER" id="PTHR12652">
    <property type="entry name" value="PEROXISOMAL BIOGENESIS FACTOR 11"/>
    <property type="match status" value="1"/>
</dbReference>
<name>A0A6V7QNU5_ANACO</name>
<dbReference type="PANTHER" id="PTHR12652:SF17">
    <property type="entry name" value="PEROXISOMAL MEMBRANE PROTEIN 11B"/>
    <property type="match status" value="1"/>
</dbReference>
<dbReference type="GO" id="GO:0044375">
    <property type="term" value="P:regulation of peroxisome size"/>
    <property type="evidence" value="ECO:0007669"/>
    <property type="project" value="UniProtKB-ARBA"/>
</dbReference>
<keyword evidence="6" id="KW-0576">Peroxisome</keyword>
<comment type="similarity">
    <text evidence="3">Belongs to the peroxin-11 family.</text>
</comment>
<evidence type="ECO:0000256" key="5">
    <source>
        <dbReference type="ARBA" id="ARBA00023136"/>
    </source>
</evidence>
<evidence type="ECO:0000256" key="6">
    <source>
        <dbReference type="ARBA" id="ARBA00023140"/>
    </source>
</evidence>
<feature type="compositionally biased region" description="Low complexity" evidence="7">
    <location>
        <begin position="55"/>
        <end position="78"/>
    </location>
</feature>
<evidence type="ECO:0000256" key="7">
    <source>
        <dbReference type="SAM" id="MobiDB-lite"/>
    </source>
</evidence>
<sequence>MSNSTDTVDKLVVFLAKRDGIDKLVKTFQYVSKLVHWHAESSTHADVARGPRAGRPPLASAGRPSAPGGSSRASTPSAGPRPPPRSSARCRGLVSAWAGWYRNWPS</sequence>
<evidence type="ECO:0000256" key="2">
    <source>
        <dbReference type="ARBA" id="ARBA00004585"/>
    </source>
</evidence>
<dbReference type="Pfam" id="PF05648">
    <property type="entry name" value="PEX11"/>
    <property type="match status" value="1"/>
</dbReference>
<keyword evidence="4" id="KW-0962">Peroxisome biogenesis</keyword>
<evidence type="ECO:0000313" key="8">
    <source>
        <dbReference type="EMBL" id="CAD1844445.1"/>
    </source>
</evidence>
<protein>
    <submittedName>
        <fullName evidence="8">Uncharacterized protein</fullName>
    </submittedName>
</protein>
<evidence type="ECO:0000256" key="1">
    <source>
        <dbReference type="ARBA" id="ARBA00003032"/>
    </source>
</evidence>
<organism evidence="8">
    <name type="scientific">Ananas comosus var. bracteatus</name>
    <name type="common">red pineapple</name>
    <dbReference type="NCBI Taxonomy" id="296719"/>
    <lineage>
        <taxon>Eukaryota</taxon>
        <taxon>Viridiplantae</taxon>
        <taxon>Streptophyta</taxon>
        <taxon>Embryophyta</taxon>
        <taxon>Tracheophyta</taxon>
        <taxon>Spermatophyta</taxon>
        <taxon>Magnoliopsida</taxon>
        <taxon>Liliopsida</taxon>
        <taxon>Poales</taxon>
        <taxon>Bromeliaceae</taxon>
        <taxon>Bromelioideae</taxon>
        <taxon>Ananas</taxon>
    </lineage>
</organism>
<evidence type="ECO:0000256" key="4">
    <source>
        <dbReference type="ARBA" id="ARBA00022593"/>
    </source>
</evidence>
<evidence type="ECO:0000256" key="3">
    <source>
        <dbReference type="ARBA" id="ARBA00008194"/>
    </source>
</evidence>
<comment type="subcellular location">
    <subcellularLocation>
        <location evidence="2">Peroxisome membrane</location>
        <topology evidence="2">Multi-pass membrane protein</topology>
    </subcellularLocation>
</comment>
<dbReference type="EMBL" id="LR862137">
    <property type="protein sequence ID" value="CAD1844445.1"/>
    <property type="molecule type" value="Genomic_DNA"/>
</dbReference>
<dbReference type="AlphaFoldDB" id="A0A6V7QNU5"/>
<accession>A0A6V7QNU5</accession>
<feature type="region of interest" description="Disordered" evidence="7">
    <location>
        <begin position="41"/>
        <end position="90"/>
    </location>
</feature>